<dbReference type="RefSeq" id="WP_139788975.1">
    <property type="nucleotide sequence ID" value="NZ_MDET01000001.1"/>
</dbReference>
<organism evidence="1 2">
    <name type="scientific">Manganibacter manganicus</name>
    <dbReference type="NCBI Taxonomy" id="1873176"/>
    <lineage>
        <taxon>Bacteria</taxon>
        <taxon>Pseudomonadati</taxon>
        <taxon>Pseudomonadota</taxon>
        <taxon>Alphaproteobacteria</taxon>
        <taxon>Hyphomicrobiales</taxon>
        <taxon>Phyllobacteriaceae</taxon>
        <taxon>Manganibacter</taxon>
    </lineage>
</organism>
<dbReference type="AlphaFoldDB" id="A0A1V8RWQ4"/>
<accession>A0A1V8RWQ4</accession>
<comment type="caution">
    <text evidence="1">The sequence shown here is derived from an EMBL/GenBank/DDBJ whole genome shotgun (WGS) entry which is preliminary data.</text>
</comment>
<protein>
    <submittedName>
        <fullName evidence="1">Uncharacterized protein</fullName>
    </submittedName>
</protein>
<keyword evidence="2" id="KW-1185">Reference proteome</keyword>
<evidence type="ECO:0000313" key="2">
    <source>
        <dbReference type="Proteomes" id="UP000191905"/>
    </source>
</evidence>
<proteinExistence type="predicted"/>
<dbReference type="STRING" id="1873176.BFN67_01635"/>
<gene>
    <name evidence="1" type="ORF">BFN67_01635</name>
</gene>
<dbReference type="EMBL" id="MDET01000001">
    <property type="protein sequence ID" value="OQM77564.1"/>
    <property type="molecule type" value="Genomic_DNA"/>
</dbReference>
<evidence type="ECO:0000313" key="1">
    <source>
        <dbReference type="EMBL" id="OQM77564.1"/>
    </source>
</evidence>
<reference evidence="1 2" key="1">
    <citation type="journal article" date="2016" name="Int. J. Syst. Evol. Microbiol.">
        <title>Pseudaminobacter manganicus sp. nov., isolated from sludge of a manganese mine.</title>
        <authorList>
            <person name="Li J."/>
            <person name="Huang J."/>
            <person name="Liao S."/>
            <person name="Wang G."/>
        </authorList>
    </citation>
    <scope>NUCLEOTIDE SEQUENCE [LARGE SCALE GENOMIC DNA]</scope>
    <source>
        <strain evidence="1 2">JH-7</strain>
    </source>
</reference>
<dbReference type="Proteomes" id="UP000191905">
    <property type="component" value="Unassembled WGS sequence"/>
</dbReference>
<sequence>MKLSEAVELLARRLSLKRGRVAAIANRLQHAGMIALAEAKKTPPDLSDDEMASLTLAVLAENGVETAASRARDYGGMTSTDGYRLAESLRAVLSGQAQPGDIIVREGGAHATVNGSYIVFGSPAEDGPARFCTGATLSAIVAEIQGLTPGTADAVAAITRIHNGNY</sequence>
<name>A0A1V8RWQ4_9HYPH</name>